<evidence type="ECO:0000259" key="9">
    <source>
        <dbReference type="PROSITE" id="PS50011"/>
    </source>
</evidence>
<dbReference type="EC" id="2.7.11.1" evidence="1"/>
<dbReference type="PROSITE" id="PS50293">
    <property type="entry name" value="TPR_REGION"/>
    <property type="match status" value="1"/>
</dbReference>
<evidence type="ECO:0000256" key="8">
    <source>
        <dbReference type="SAM" id="Phobius"/>
    </source>
</evidence>
<protein>
    <recommendedName>
        <fullName evidence="1">non-specific serine/threonine protein kinase</fullName>
        <ecNumber evidence="1">2.7.11.1</ecNumber>
    </recommendedName>
</protein>
<evidence type="ECO:0000256" key="7">
    <source>
        <dbReference type="PROSITE-ProRule" id="PRU00339"/>
    </source>
</evidence>
<feature type="repeat" description="TPR" evidence="7">
    <location>
        <begin position="705"/>
        <end position="738"/>
    </location>
</feature>
<evidence type="ECO:0000256" key="5">
    <source>
        <dbReference type="ARBA" id="ARBA00022777"/>
    </source>
</evidence>
<feature type="repeat" description="TPR" evidence="7">
    <location>
        <begin position="671"/>
        <end position="704"/>
    </location>
</feature>
<dbReference type="InterPro" id="IPR019734">
    <property type="entry name" value="TPR_rpt"/>
</dbReference>
<dbReference type="CDD" id="cd14014">
    <property type="entry name" value="STKc_PknB_like"/>
    <property type="match status" value="1"/>
</dbReference>
<dbReference type="Gene3D" id="1.10.510.10">
    <property type="entry name" value="Transferase(Phosphotransferase) domain 1"/>
    <property type="match status" value="1"/>
</dbReference>
<dbReference type="AlphaFoldDB" id="A0A5C6BC22"/>
<dbReference type="PROSITE" id="PS50011">
    <property type="entry name" value="PROTEIN_KINASE_DOM"/>
    <property type="match status" value="1"/>
</dbReference>
<keyword evidence="8" id="KW-0812">Transmembrane</keyword>
<name>A0A5C6BC22_9BACT</name>
<evidence type="ECO:0000313" key="10">
    <source>
        <dbReference type="EMBL" id="TWU09795.1"/>
    </source>
</evidence>
<feature type="transmembrane region" description="Helical" evidence="8">
    <location>
        <begin position="365"/>
        <end position="385"/>
    </location>
</feature>
<dbReference type="SUPFAM" id="SSF48452">
    <property type="entry name" value="TPR-like"/>
    <property type="match status" value="1"/>
</dbReference>
<dbReference type="Pfam" id="PF00515">
    <property type="entry name" value="TPR_1"/>
    <property type="match status" value="1"/>
</dbReference>
<dbReference type="GO" id="GO:0005524">
    <property type="term" value="F:ATP binding"/>
    <property type="evidence" value="ECO:0007669"/>
    <property type="project" value="UniProtKB-KW"/>
</dbReference>
<comment type="caution">
    <text evidence="10">The sequence shown here is derived from an EMBL/GenBank/DDBJ whole genome shotgun (WGS) entry which is preliminary data.</text>
</comment>
<evidence type="ECO:0000256" key="2">
    <source>
        <dbReference type="ARBA" id="ARBA00022527"/>
    </source>
</evidence>
<feature type="domain" description="Protein kinase" evidence="9">
    <location>
        <begin position="80"/>
        <end position="345"/>
    </location>
</feature>
<dbReference type="PANTHER" id="PTHR43289">
    <property type="entry name" value="MITOGEN-ACTIVATED PROTEIN KINASE KINASE KINASE 20-RELATED"/>
    <property type="match status" value="1"/>
</dbReference>
<dbReference type="InterPro" id="IPR000719">
    <property type="entry name" value="Prot_kinase_dom"/>
</dbReference>
<reference evidence="10 11" key="1">
    <citation type="journal article" date="2020" name="Antonie Van Leeuwenhoek">
        <title>Rhodopirellula heiligendammensis sp. nov., Rhodopirellula pilleata sp. nov., and Rhodopirellula solitaria sp. nov. isolated from natural or artificial marine surfaces in Northern Germany and California, USA, and emended description of the genus Rhodopirellula.</title>
        <authorList>
            <person name="Kallscheuer N."/>
            <person name="Wiegand S."/>
            <person name="Jogler M."/>
            <person name="Boedeker C."/>
            <person name="Peeters S.H."/>
            <person name="Rast P."/>
            <person name="Heuer A."/>
            <person name="Jetten M.S.M."/>
            <person name="Rohde M."/>
            <person name="Jogler C."/>
        </authorList>
    </citation>
    <scope>NUCLEOTIDE SEQUENCE [LARGE SCALE GENOMIC DNA]</scope>
    <source>
        <strain evidence="10 11">Poly21</strain>
    </source>
</reference>
<keyword evidence="7" id="KW-0802">TPR repeat</keyword>
<evidence type="ECO:0000256" key="4">
    <source>
        <dbReference type="ARBA" id="ARBA00022741"/>
    </source>
</evidence>
<dbReference type="OrthoDB" id="225358at2"/>
<keyword evidence="11" id="KW-1185">Reference proteome</keyword>
<accession>A0A5C6BC22</accession>
<proteinExistence type="predicted"/>
<dbReference type="SUPFAM" id="SSF56112">
    <property type="entry name" value="Protein kinase-like (PK-like)"/>
    <property type="match status" value="1"/>
</dbReference>
<dbReference type="InterPro" id="IPR011990">
    <property type="entry name" value="TPR-like_helical_dom_sf"/>
</dbReference>
<organism evidence="10 11">
    <name type="scientific">Allorhodopirellula heiligendammensis</name>
    <dbReference type="NCBI Taxonomy" id="2714739"/>
    <lineage>
        <taxon>Bacteria</taxon>
        <taxon>Pseudomonadati</taxon>
        <taxon>Planctomycetota</taxon>
        <taxon>Planctomycetia</taxon>
        <taxon>Pirellulales</taxon>
        <taxon>Pirellulaceae</taxon>
        <taxon>Allorhodopirellula</taxon>
    </lineage>
</organism>
<evidence type="ECO:0000256" key="1">
    <source>
        <dbReference type="ARBA" id="ARBA00012513"/>
    </source>
</evidence>
<dbReference type="EMBL" id="SJPU01000007">
    <property type="protein sequence ID" value="TWU09795.1"/>
    <property type="molecule type" value="Genomic_DNA"/>
</dbReference>
<keyword evidence="4" id="KW-0547">Nucleotide-binding</keyword>
<dbReference type="FunFam" id="1.10.510.10:FF:000021">
    <property type="entry name" value="Serine/threonine protein kinase"/>
    <property type="match status" value="1"/>
</dbReference>
<keyword evidence="3 10" id="KW-0808">Transferase</keyword>
<dbReference type="Pfam" id="PF00069">
    <property type="entry name" value="Pkinase"/>
    <property type="match status" value="1"/>
</dbReference>
<sequence length="1108" mass="123874">MADESVIVDFLEEILNSDRSPEEVCVDRLDLLGEVQSRLRKVRKLEAQVEQLFPSTGYNSHVNHRRRHRQNPETPTIPGYEIESILGRGGVGVVYRAKQVKLNRFVAVKMLLAGSYASPAELLRFSREAEAIAGLKHPHIVQIHDVGDVDGRPFYTMELVEGGNLAETLAGMPQPICDAAQMVVVLARAVQSAHDGGVVHRDLKPANILLTSDGTPKISDFGLAQFIDAELSLTQTGARVGTPNYMAPEQVAGYEVGPSVDIYALGTLLYEMLTGQLPFRGKSISETERRLVSDEPVPPSHLNTKVPRDLETICSKCLQKEPRKRYTSAGELAEDIARFLRHEAIHARPVGRVERVVRWIRRNQIWFALIVTALTLSVFVVAAAIEISALASARRIEKDRLTGRLESGLELVEQNRIEAAHAILDQLGDGDFDDLRQRIDQAEADIALVERLDSIRLSRVTSGDLQYYKTKAGQDYDEAFSKAGFIRKGDSSIAVASRVKGSIIRQALIAAIDDWAFCVSNSDKRDWLLDVARRADPDPSGWRDRIRNSATWADLQAMTETARTVPIAEHSAALLLTLGERLHVNGNDATEFLKRVQQEHPEDFWCNLILGDTLLMPAPEQAVGFYRAALSSRPNAAVGYSAVGDALRNQNLPNLAIDYYEKALAVDPRYARAQNNLGNALKQIGHSTEAIECYRKALEIDPNYSWAYFDLGNALKEKGILDEALEHLRRARDAQPNNTAFQQGTRNLLVMTGHGKEALRDWSRTLESGNQEYGVWNGYAELCLFMGEDQEYDRACDQLLDRFGSTSDAGTAEGIARTCSLRPTTNERRRQAADLADRAVGYEAAKSFWYYRYYLFAKGLTEFRQGHFDRAISIMEGEASRAMGPCPRLIIAMAQLQNGEVADSRQTLALATASYDWSVEHADSRDPWIFHILRREAETMILPNLSEFLEGSHVPQDNHECLSLLGICQFQNRYAACTRLYTKAFATDPELQKSLGYSAARAIVIAASGRAADSTDFSQDGATPWQSQAIAWLRSQLEHIANNPDNRVPEARAYFLQQLSAWKTDPSLNELRDQSELQKLPEDVRKNCLSLWEEVDAEIRHLREIKEE</sequence>
<keyword evidence="6" id="KW-0067">ATP-binding</keyword>
<dbReference type="Gene3D" id="1.25.40.10">
    <property type="entry name" value="Tetratricopeptide repeat domain"/>
    <property type="match status" value="1"/>
</dbReference>
<evidence type="ECO:0000313" key="11">
    <source>
        <dbReference type="Proteomes" id="UP000319908"/>
    </source>
</evidence>
<dbReference type="PANTHER" id="PTHR43289:SF6">
    <property type="entry name" value="SERINE_THREONINE-PROTEIN KINASE NEKL-3"/>
    <property type="match status" value="1"/>
</dbReference>
<dbReference type="Gene3D" id="3.30.200.20">
    <property type="entry name" value="Phosphorylase Kinase, domain 1"/>
    <property type="match status" value="1"/>
</dbReference>
<keyword evidence="8" id="KW-1133">Transmembrane helix</keyword>
<dbReference type="SMART" id="SM00220">
    <property type="entry name" value="S_TKc"/>
    <property type="match status" value="1"/>
</dbReference>
<dbReference type="InterPro" id="IPR011009">
    <property type="entry name" value="Kinase-like_dom_sf"/>
</dbReference>
<feature type="repeat" description="TPR" evidence="7">
    <location>
        <begin position="637"/>
        <end position="670"/>
    </location>
</feature>
<dbReference type="PROSITE" id="PS00108">
    <property type="entry name" value="PROTEIN_KINASE_ST"/>
    <property type="match status" value="1"/>
</dbReference>
<evidence type="ECO:0000256" key="3">
    <source>
        <dbReference type="ARBA" id="ARBA00022679"/>
    </source>
</evidence>
<dbReference type="Pfam" id="PF13181">
    <property type="entry name" value="TPR_8"/>
    <property type="match status" value="1"/>
</dbReference>
<keyword evidence="5 10" id="KW-0418">Kinase</keyword>
<dbReference type="SMART" id="SM00028">
    <property type="entry name" value="TPR"/>
    <property type="match status" value="4"/>
</dbReference>
<dbReference type="InterPro" id="IPR008271">
    <property type="entry name" value="Ser/Thr_kinase_AS"/>
</dbReference>
<evidence type="ECO:0000256" key="6">
    <source>
        <dbReference type="ARBA" id="ARBA00022840"/>
    </source>
</evidence>
<keyword evidence="8" id="KW-0472">Membrane</keyword>
<keyword evidence="2" id="KW-0723">Serine/threonine-protein kinase</keyword>
<dbReference type="Proteomes" id="UP000319908">
    <property type="component" value="Unassembled WGS sequence"/>
</dbReference>
<dbReference type="GO" id="GO:0004674">
    <property type="term" value="F:protein serine/threonine kinase activity"/>
    <property type="evidence" value="ECO:0007669"/>
    <property type="project" value="UniProtKB-KW"/>
</dbReference>
<dbReference type="PROSITE" id="PS50005">
    <property type="entry name" value="TPR"/>
    <property type="match status" value="3"/>
</dbReference>
<gene>
    <name evidence="10" type="primary">pknB_21</name>
    <name evidence="10" type="ORF">Poly21_54610</name>
</gene>